<name>A0A6A4GMA1_9AGAR</name>
<protein>
    <submittedName>
        <fullName evidence="1">Uncharacterized protein</fullName>
    </submittedName>
</protein>
<evidence type="ECO:0000313" key="1">
    <source>
        <dbReference type="EMBL" id="KAE9386443.1"/>
    </source>
</evidence>
<gene>
    <name evidence="1" type="ORF">BT96DRAFT_928202</name>
</gene>
<keyword evidence="2" id="KW-1185">Reference proteome</keyword>
<reference evidence="1" key="1">
    <citation type="journal article" date="2019" name="Environ. Microbiol.">
        <title>Fungal ecological strategies reflected in gene transcription - a case study of two litter decomposers.</title>
        <authorList>
            <person name="Barbi F."/>
            <person name="Kohler A."/>
            <person name="Barry K."/>
            <person name="Baskaran P."/>
            <person name="Daum C."/>
            <person name="Fauchery L."/>
            <person name="Ihrmark K."/>
            <person name="Kuo A."/>
            <person name="LaButti K."/>
            <person name="Lipzen A."/>
            <person name="Morin E."/>
            <person name="Grigoriev I.V."/>
            <person name="Henrissat B."/>
            <person name="Lindahl B."/>
            <person name="Martin F."/>
        </authorList>
    </citation>
    <scope>NUCLEOTIDE SEQUENCE</scope>
    <source>
        <strain evidence="1">JB14</strain>
    </source>
</reference>
<accession>A0A6A4GMA1</accession>
<proteinExistence type="predicted"/>
<evidence type="ECO:0000313" key="2">
    <source>
        <dbReference type="Proteomes" id="UP000799118"/>
    </source>
</evidence>
<sequence>MALSPIHGSLPNVACESVYAQQLVSFDSQTWLSPQCSIDYDDHLHQHHYHDDHDKLSVCAFPELLISFF</sequence>
<organism evidence="1 2">
    <name type="scientific">Gymnopus androsaceus JB14</name>
    <dbReference type="NCBI Taxonomy" id="1447944"/>
    <lineage>
        <taxon>Eukaryota</taxon>
        <taxon>Fungi</taxon>
        <taxon>Dikarya</taxon>
        <taxon>Basidiomycota</taxon>
        <taxon>Agaricomycotina</taxon>
        <taxon>Agaricomycetes</taxon>
        <taxon>Agaricomycetidae</taxon>
        <taxon>Agaricales</taxon>
        <taxon>Marasmiineae</taxon>
        <taxon>Omphalotaceae</taxon>
        <taxon>Gymnopus</taxon>
    </lineage>
</organism>
<dbReference type="Proteomes" id="UP000799118">
    <property type="component" value="Unassembled WGS sequence"/>
</dbReference>
<dbReference type="AlphaFoldDB" id="A0A6A4GMA1"/>
<dbReference type="EMBL" id="ML769879">
    <property type="protein sequence ID" value="KAE9386443.1"/>
    <property type="molecule type" value="Genomic_DNA"/>
</dbReference>